<accession>A0A1I6GEK9</accession>
<feature type="compositionally biased region" description="Basic and acidic residues" evidence="1">
    <location>
        <begin position="117"/>
        <end position="127"/>
    </location>
</feature>
<keyword evidence="2" id="KW-1133">Transmembrane helix</keyword>
<organism evidence="4 5">
    <name type="scientific">Halogeometricum rufum</name>
    <dbReference type="NCBI Taxonomy" id="553469"/>
    <lineage>
        <taxon>Archaea</taxon>
        <taxon>Methanobacteriati</taxon>
        <taxon>Methanobacteriota</taxon>
        <taxon>Stenosarchaea group</taxon>
        <taxon>Halobacteria</taxon>
        <taxon>Halobacteriales</taxon>
        <taxon>Haloferacaceae</taxon>
        <taxon>Halogeometricum</taxon>
    </lineage>
</organism>
<evidence type="ECO:0000313" key="4">
    <source>
        <dbReference type="EMBL" id="SFR40588.1"/>
    </source>
</evidence>
<sequence length="152" mass="15999">MSPPLSAGTGGTLARYTPDSRTWRRRVAVVAAVTAPLAAYAALAIVSGVKSGIVYNLLIAVFGLLALTLPAVAVAALLAPDSESARATPSRDADSVETLKRRYAAGEIGDEEFERRLDALVETERPSEGATRGTRSSRGRTRASGEVESSRR</sequence>
<keyword evidence="2" id="KW-0472">Membrane</keyword>
<dbReference type="AlphaFoldDB" id="A0A1I6GEK9"/>
<evidence type="ECO:0000259" key="3">
    <source>
        <dbReference type="Pfam" id="PF09851"/>
    </source>
</evidence>
<protein>
    <submittedName>
        <fullName evidence="4">Short C-terminal domain-containing protein</fullName>
    </submittedName>
</protein>
<dbReference type="EMBL" id="FOYT01000001">
    <property type="protein sequence ID" value="SFR40588.1"/>
    <property type="molecule type" value="Genomic_DNA"/>
</dbReference>
<dbReference type="OrthoDB" id="178074at2157"/>
<feature type="domain" description="SHOCT" evidence="3">
    <location>
        <begin position="96"/>
        <end position="120"/>
    </location>
</feature>
<reference evidence="5" key="1">
    <citation type="submission" date="2016-10" db="EMBL/GenBank/DDBJ databases">
        <authorList>
            <person name="Varghese N."/>
            <person name="Submissions S."/>
        </authorList>
    </citation>
    <scope>NUCLEOTIDE SEQUENCE [LARGE SCALE GENOMIC DNA]</scope>
    <source>
        <strain evidence="5">CGMCC 1.7736</strain>
    </source>
</reference>
<dbReference type="Pfam" id="PF09851">
    <property type="entry name" value="SHOCT"/>
    <property type="match status" value="1"/>
</dbReference>
<name>A0A1I6GEK9_9EURY</name>
<dbReference type="Proteomes" id="UP000198531">
    <property type="component" value="Unassembled WGS sequence"/>
</dbReference>
<dbReference type="RefSeq" id="WP_218156417.1">
    <property type="nucleotide sequence ID" value="NZ_FOYT01000001.1"/>
</dbReference>
<keyword evidence="5" id="KW-1185">Reference proteome</keyword>
<feature type="transmembrane region" description="Helical" evidence="2">
    <location>
        <begin position="53"/>
        <end position="79"/>
    </location>
</feature>
<evidence type="ECO:0000256" key="1">
    <source>
        <dbReference type="SAM" id="MobiDB-lite"/>
    </source>
</evidence>
<feature type="region of interest" description="Disordered" evidence="1">
    <location>
        <begin position="117"/>
        <end position="152"/>
    </location>
</feature>
<evidence type="ECO:0000313" key="5">
    <source>
        <dbReference type="Proteomes" id="UP000198531"/>
    </source>
</evidence>
<feature type="transmembrane region" description="Helical" evidence="2">
    <location>
        <begin position="27"/>
        <end position="47"/>
    </location>
</feature>
<feature type="compositionally biased region" description="Basic and acidic residues" evidence="1">
    <location>
        <begin position="143"/>
        <end position="152"/>
    </location>
</feature>
<proteinExistence type="predicted"/>
<keyword evidence="2" id="KW-0812">Transmembrane</keyword>
<gene>
    <name evidence="4" type="ORF">SAMN04487947_1020</name>
</gene>
<evidence type="ECO:0000256" key="2">
    <source>
        <dbReference type="SAM" id="Phobius"/>
    </source>
</evidence>
<dbReference type="InterPro" id="IPR018649">
    <property type="entry name" value="SHOCT"/>
</dbReference>